<evidence type="ECO:0000313" key="1">
    <source>
        <dbReference type="EMBL" id="TKR59684.1"/>
    </source>
</evidence>
<name>A0A4U5LUA6_STECR</name>
<accession>A0A4U5LUA6</accession>
<evidence type="ECO:0000313" key="2">
    <source>
        <dbReference type="Proteomes" id="UP000298663"/>
    </source>
</evidence>
<dbReference type="Proteomes" id="UP000298663">
    <property type="component" value="Unassembled WGS sequence"/>
</dbReference>
<reference evidence="1 2" key="1">
    <citation type="journal article" date="2015" name="Genome Biol.">
        <title>Comparative genomics of Steinernema reveals deeply conserved gene regulatory networks.</title>
        <authorList>
            <person name="Dillman A.R."/>
            <person name="Macchietto M."/>
            <person name="Porter C.F."/>
            <person name="Rogers A."/>
            <person name="Williams B."/>
            <person name="Antoshechkin I."/>
            <person name="Lee M.M."/>
            <person name="Goodwin Z."/>
            <person name="Lu X."/>
            <person name="Lewis E.E."/>
            <person name="Goodrich-Blair H."/>
            <person name="Stock S.P."/>
            <person name="Adams B.J."/>
            <person name="Sternberg P.W."/>
            <person name="Mortazavi A."/>
        </authorList>
    </citation>
    <scope>NUCLEOTIDE SEQUENCE [LARGE SCALE GENOMIC DNA]</scope>
    <source>
        <strain evidence="1 2">ALL</strain>
    </source>
</reference>
<organism evidence="1 2">
    <name type="scientific">Steinernema carpocapsae</name>
    <name type="common">Entomopathogenic nematode</name>
    <dbReference type="NCBI Taxonomy" id="34508"/>
    <lineage>
        <taxon>Eukaryota</taxon>
        <taxon>Metazoa</taxon>
        <taxon>Ecdysozoa</taxon>
        <taxon>Nematoda</taxon>
        <taxon>Chromadorea</taxon>
        <taxon>Rhabditida</taxon>
        <taxon>Tylenchina</taxon>
        <taxon>Panagrolaimomorpha</taxon>
        <taxon>Strongyloidoidea</taxon>
        <taxon>Steinernematidae</taxon>
        <taxon>Steinernema</taxon>
    </lineage>
</organism>
<gene>
    <name evidence="1" type="ORF">L596_029322</name>
</gene>
<comment type="caution">
    <text evidence="1">The sequence shown here is derived from an EMBL/GenBank/DDBJ whole genome shotgun (WGS) entry which is preliminary data.</text>
</comment>
<reference evidence="1 2" key="2">
    <citation type="journal article" date="2019" name="G3 (Bethesda)">
        <title>Hybrid Assembly of the Genome of the Entomopathogenic Nematode Steinernema carpocapsae Identifies the X-Chromosome.</title>
        <authorList>
            <person name="Serra L."/>
            <person name="Macchietto M."/>
            <person name="Macias-Munoz A."/>
            <person name="McGill C.J."/>
            <person name="Rodriguez I.M."/>
            <person name="Rodriguez B."/>
            <person name="Murad R."/>
            <person name="Mortazavi A."/>
        </authorList>
    </citation>
    <scope>NUCLEOTIDE SEQUENCE [LARGE SCALE GENOMIC DNA]</scope>
    <source>
        <strain evidence="1 2">ALL</strain>
    </source>
</reference>
<proteinExistence type="predicted"/>
<protein>
    <submittedName>
        <fullName evidence="1">Uncharacterized protein</fullName>
    </submittedName>
</protein>
<sequence>MFYSCVVEGFHSCIAMGTVTSSTLLSLDKTVNGNMLERLRFNKTVFKTILTPLCLLTCLPTVYSYG</sequence>
<dbReference type="EMBL" id="AZBU02000012">
    <property type="protein sequence ID" value="TKR59684.1"/>
    <property type="molecule type" value="Genomic_DNA"/>
</dbReference>
<dbReference type="AlphaFoldDB" id="A0A4U5LUA6"/>
<keyword evidence="2" id="KW-1185">Reference proteome</keyword>